<organism evidence="1 2">
    <name type="scientific">Kalanchoe fedtschenkoi</name>
    <name type="common">Lavender scallops</name>
    <name type="synonym">South American air plant</name>
    <dbReference type="NCBI Taxonomy" id="63787"/>
    <lineage>
        <taxon>Eukaryota</taxon>
        <taxon>Viridiplantae</taxon>
        <taxon>Streptophyta</taxon>
        <taxon>Embryophyta</taxon>
        <taxon>Tracheophyta</taxon>
        <taxon>Spermatophyta</taxon>
        <taxon>Magnoliopsida</taxon>
        <taxon>eudicotyledons</taxon>
        <taxon>Gunneridae</taxon>
        <taxon>Pentapetalae</taxon>
        <taxon>Saxifragales</taxon>
        <taxon>Crassulaceae</taxon>
        <taxon>Kalanchoe</taxon>
    </lineage>
</organism>
<name>A0A7N0UJU6_KALFE</name>
<sequence length="116" mass="13686">MPVRSGRGKRIRICLCRLKMVRVKEREEMRKMSSLRSLILLQRNLYGFWRFDSRSLSRPLRIRFSAFNKKKGFEPMARLLCYFELKMGTPETPIAVNWRARKTLGDKAGFIATSDL</sequence>
<proteinExistence type="predicted"/>
<keyword evidence="2" id="KW-1185">Reference proteome</keyword>
<dbReference type="Gramene" id="Kaladp0068s0236.1.v1.1">
    <property type="protein sequence ID" value="Kaladp0068s0236.1.v1.1"/>
    <property type="gene ID" value="Kaladp0068s0236.v1.1"/>
</dbReference>
<accession>A0A7N0UJU6</accession>
<evidence type="ECO:0000313" key="1">
    <source>
        <dbReference type="EnsemblPlants" id="Kaladp0068s0236.1.v1.1"/>
    </source>
</evidence>
<evidence type="ECO:0000313" key="2">
    <source>
        <dbReference type="Proteomes" id="UP000594263"/>
    </source>
</evidence>
<reference evidence="1" key="1">
    <citation type="submission" date="2021-01" db="UniProtKB">
        <authorList>
            <consortium name="EnsemblPlants"/>
        </authorList>
    </citation>
    <scope>IDENTIFICATION</scope>
</reference>
<protein>
    <submittedName>
        <fullName evidence="1">Uncharacterized protein</fullName>
    </submittedName>
</protein>
<dbReference type="AlphaFoldDB" id="A0A7N0UJU6"/>
<dbReference type="EnsemblPlants" id="Kaladp0068s0236.1.v1.1">
    <property type="protein sequence ID" value="Kaladp0068s0236.1.v1.1"/>
    <property type="gene ID" value="Kaladp0068s0236.v1.1"/>
</dbReference>
<dbReference type="Proteomes" id="UP000594263">
    <property type="component" value="Unplaced"/>
</dbReference>